<evidence type="ECO:0000313" key="3">
    <source>
        <dbReference type="Proteomes" id="UP000314294"/>
    </source>
</evidence>
<evidence type="ECO:0000256" key="1">
    <source>
        <dbReference type="SAM" id="MobiDB-lite"/>
    </source>
</evidence>
<reference evidence="2 3" key="1">
    <citation type="submission" date="2019-03" db="EMBL/GenBank/DDBJ databases">
        <title>First draft genome of Liparis tanakae, snailfish: a comprehensive survey of snailfish specific genes.</title>
        <authorList>
            <person name="Kim W."/>
            <person name="Song I."/>
            <person name="Jeong J.-H."/>
            <person name="Kim D."/>
            <person name="Kim S."/>
            <person name="Ryu S."/>
            <person name="Song J.Y."/>
            <person name="Lee S.K."/>
        </authorList>
    </citation>
    <scope>NUCLEOTIDE SEQUENCE [LARGE SCALE GENOMIC DNA]</scope>
    <source>
        <tissue evidence="2">Muscle</tissue>
    </source>
</reference>
<dbReference type="AlphaFoldDB" id="A0A4Z2IK95"/>
<sequence>MKWGRMLRSRQRTPETQQATATALHHNADALICLLLTADDPDHRRPDASRPGSKAGELKGQPLISLLWRPRATPPASAVSICHECCWRKVAVGERRQTTCSKQKERKHSGATGGTARPSLSEEILHEGSEAWTTEQDNPASEYFEHELKWTSWIGRSSGFKAGLLQPVTAGGPNAPVLLAQ</sequence>
<evidence type="ECO:0000313" key="2">
    <source>
        <dbReference type="EMBL" id="TNN78181.1"/>
    </source>
</evidence>
<accession>A0A4Z2IK95</accession>
<organism evidence="2 3">
    <name type="scientific">Liparis tanakae</name>
    <name type="common">Tanaka's snailfish</name>
    <dbReference type="NCBI Taxonomy" id="230148"/>
    <lineage>
        <taxon>Eukaryota</taxon>
        <taxon>Metazoa</taxon>
        <taxon>Chordata</taxon>
        <taxon>Craniata</taxon>
        <taxon>Vertebrata</taxon>
        <taxon>Euteleostomi</taxon>
        <taxon>Actinopterygii</taxon>
        <taxon>Neopterygii</taxon>
        <taxon>Teleostei</taxon>
        <taxon>Neoteleostei</taxon>
        <taxon>Acanthomorphata</taxon>
        <taxon>Eupercaria</taxon>
        <taxon>Perciformes</taxon>
        <taxon>Cottioidei</taxon>
        <taxon>Cottales</taxon>
        <taxon>Liparidae</taxon>
        <taxon>Liparis</taxon>
    </lineage>
</organism>
<gene>
    <name evidence="2" type="ORF">EYF80_011686</name>
</gene>
<dbReference type="Proteomes" id="UP000314294">
    <property type="component" value="Unassembled WGS sequence"/>
</dbReference>
<comment type="caution">
    <text evidence="2">The sequence shown here is derived from an EMBL/GenBank/DDBJ whole genome shotgun (WGS) entry which is preliminary data.</text>
</comment>
<name>A0A4Z2IK95_9TELE</name>
<proteinExistence type="predicted"/>
<keyword evidence="3" id="KW-1185">Reference proteome</keyword>
<protein>
    <submittedName>
        <fullName evidence="2">Uncharacterized protein</fullName>
    </submittedName>
</protein>
<feature type="region of interest" description="Disordered" evidence="1">
    <location>
        <begin position="97"/>
        <end position="120"/>
    </location>
</feature>
<dbReference type="EMBL" id="SRLO01000076">
    <property type="protein sequence ID" value="TNN78181.1"/>
    <property type="molecule type" value="Genomic_DNA"/>
</dbReference>